<accession>A0A644Z4W3</accession>
<gene>
    <name evidence="1" type="ORF">SDC9_82549</name>
</gene>
<dbReference type="AlphaFoldDB" id="A0A644Z4W3"/>
<evidence type="ECO:0008006" key="2">
    <source>
        <dbReference type="Google" id="ProtNLM"/>
    </source>
</evidence>
<comment type="caution">
    <text evidence="1">The sequence shown here is derived from an EMBL/GenBank/DDBJ whole genome shotgun (WGS) entry which is preliminary data.</text>
</comment>
<protein>
    <recommendedName>
        <fullName evidence="2">4-oxalocrotonate tautomerase domain-containing protein</fullName>
    </recommendedName>
</protein>
<dbReference type="InterPro" id="IPR014347">
    <property type="entry name" value="Tautomerase/MIF_sf"/>
</dbReference>
<proteinExistence type="predicted"/>
<dbReference type="EMBL" id="VSSQ01007447">
    <property type="protein sequence ID" value="MPM35955.1"/>
    <property type="molecule type" value="Genomic_DNA"/>
</dbReference>
<dbReference type="SUPFAM" id="SSF55331">
    <property type="entry name" value="Tautomerase/MIF"/>
    <property type="match status" value="1"/>
</dbReference>
<name>A0A644Z4W3_9ZZZZ</name>
<sequence length="115" mass="13073">MPQVNVKINYIVSEEQRSIIENGMVDIVVKNLGKRDNWLMVFVEDNAKIYFRGDNKTHTAGIALTVYKEIDDESAQKFITTATELVASNTDIQKDRIEVIIQPVNQWGLGGKYIN</sequence>
<evidence type="ECO:0000313" key="1">
    <source>
        <dbReference type="EMBL" id="MPM35955.1"/>
    </source>
</evidence>
<organism evidence="1">
    <name type="scientific">bioreactor metagenome</name>
    <dbReference type="NCBI Taxonomy" id="1076179"/>
    <lineage>
        <taxon>unclassified sequences</taxon>
        <taxon>metagenomes</taxon>
        <taxon>ecological metagenomes</taxon>
    </lineage>
</organism>
<reference evidence="1" key="1">
    <citation type="submission" date="2019-08" db="EMBL/GenBank/DDBJ databases">
        <authorList>
            <person name="Kucharzyk K."/>
            <person name="Murdoch R.W."/>
            <person name="Higgins S."/>
            <person name="Loffler F."/>
        </authorList>
    </citation>
    <scope>NUCLEOTIDE SEQUENCE</scope>
</reference>
<dbReference type="Gene3D" id="3.30.429.10">
    <property type="entry name" value="Macrophage Migration Inhibitory Factor"/>
    <property type="match status" value="1"/>
</dbReference>